<organism evidence="2">
    <name type="scientific">marine sediment metagenome</name>
    <dbReference type="NCBI Taxonomy" id="412755"/>
    <lineage>
        <taxon>unclassified sequences</taxon>
        <taxon>metagenomes</taxon>
        <taxon>ecological metagenomes</taxon>
    </lineage>
</organism>
<dbReference type="GO" id="GO:0042910">
    <property type="term" value="F:xenobiotic transmembrane transporter activity"/>
    <property type="evidence" value="ECO:0007669"/>
    <property type="project" value="TreeGrafter"/>
</dbReference>
<keyword evidence="1" id="KW-0812">Transmembrane</keyword>
<dbReference type="PANTHER" id="PTHR32063">
    <property type="match status" value="1"/>
</dbReference>
<dbReference type="EMBL" id="BARW01012472">
    <property type="protein sequence ID" value="GAI84445.1"/>
    <property type="molecule type" value="Genomic_DNA"/>
</dbReference>
<feature type="non-terminal residue" evidence="2">
    <location>
        <position position="137"/>
    </location>
</feature>
<keyword evidence="1" id="KW-0472">Membrane</keyword>
<dbReference type="InterPro" id="IPR001036">
    <property type="entry name" value="Acrflvin-R"/>
</dbReference>
<gene>
    <name evidence="2" type="ORF">S12H4_23468</name>
</gene>
<dbReference type="SUPFAM" id="SSF82866">
    <property type="entry name" value="Multidrug efflux transporter AcrB transmembrane domain"/>
    <property type="match status" value="1"/>
</dbReference>
<feature type="transmembrane region" description="Helical" evidence="1">
    <location>
        <begin position="38"/>
        <end position="58"/>
    </location>
</feature>
<sequence length="137" mass="15039">MGIGMMVDNSIVVLENIFRYRELGTNIKKSACLGASEVGTAISASTFTTIAVFLPILYVQGIASELFRSMGYTITFSLLTSLLVALTLVPMLSSKILRFKVKDNSSSTSKENLVQNSLSHGGRIFNFVREEYSRLIS</sequence>
<comment type="caution">
    <text evidence="2">The sequence shown here is derived from an EMBL/GenBank/DDBJ whole genome shotgun (WGS) entry which is preliminary data.</text>
</comment>
<feature type="transmembrane region" description="Helical" evidence="1">
    <location>
        <begin position="70"/>
        <end position="92"/>
    </location>
</feature>
<evidence type="ECO:0000313" key="2">
    <source>
        <dbReference type="EMBL" id="GAI84445.1"/>
    </source>
</evidence>
<evidence type="ECO:0008006" key="3">
    <source>
        <dbReference type="Google" id="ProtNLM"/>
    </source>
</evidence>
<evidence type="ECO:0000256" key="1">
    <source>
        <dbReference type="SAM" id="Phobius"/>
    </source>
</evidence>
<keyword evidence="1" id="KW-1133">Transmembrane helix</keyword>
<reference evidence="2" key="1">
    <citation type="journal article" date="2014" name="Front. Microbiol.">
        <title>High frequency of phylogenetically diverse reductive dehalogenase-homologous genes in deep subseafloor sedimentary metagenomes.</title>
        <authorList>
            <person name="Kawai M."/>
            <person name="Futagami T."/>
            <person name="Toyoda A."/>
            <person name="Takaki Y."/>
            <person name="Nishi S."/>
            <person name="Hori S."/>
            <person name="Arai W."/>
            <person name="Tsubouchi T."/>
            <person name="Morono Y."/>
            <person name="Uchiyama I."/>
            <person name="Ito T."/>
            <person name="Fujiyama A."/>
            <person name="Inagaki F."/>
            <person name="Takami H."/>
        </authorList>
    </citation>
    <scope>NUCLEOTIDE SEQUENCE</scope>
    <source>
        <strain evidence="2">Expedition CK06-06</strain>
    </source>
</reference>
<dbReference type="Gene3D" id="1.20.1640.10">
    <property type="entry name" value="Multidrug efflux transporter AcrB transmembrane domain"/>
    <property type="match status" value="2"/>
</dbReference>
<accession>X1TA76</accession>
<dbReference type="Pfam" id="PF00873">
    <property type="entry name" value="ACR_tran"/>
    <property type="match status" value="1"/>
</dbReference>
<protein>
    <recommendedName>
        <fullName evidence="3">SSD domain-containing protein</fullName>
    </recommendedName>
</protein>
<name>X1TA76_9ZZZZ</name>
<dbReference type="PANTHER" id="PTHR32063:SF0">
    <property type="entry name" value="SWARMING MOTILITY PROTEIN SWRC"/>
    <property type="match status" value="1"/>
</dbReference>
<dbReference type="PRINTS" id="PR00702">
    <property type="entry name" value="ACRIFLAVINRP"/>
</dbReference>
<dbReference type="AlphaFoldDB" id="X1TA76"/>
<proteinExistence type="predicted"/>
<dbReference type="GO" id="GO:0005886">
    <property type="term" value="C:plasma membrane"/>
    <property type="evidence" value="ECO:0007669"/>
    <property type="project" value="TreeGrafter"/>
</dbReference>